<dbReference type="SUPFAM" id="SSF56003">
    <property type="entry name" value="Molybdenum cofactor-binding domain"/>
    <property type="match status" value="2"/>
</dbReference>
<dbReference type="InterPro" id="IPR037165">
    <property type="entry name" value="AldOxase/xan_DH_Mopterin-bd_sf"/>
</dbReference>
<comment type="caution">
    <text evidence="3">The sequence shown here is derived from an EMBL/GenBank/DDBJ whole genome shotgun (WGS) entry which is preliminary data.</text>
</comment>
<evidence type="ECO:0000256" key="1">
    <source>
        <dbReference type="SAM" id="MobiDB-lite"/>
    </source>
</evidence>
<dbReference type="AlphaFoldDB" id="A0A940S530"/>
<dbReference type="Gene3D" id="3.30.365.10">
    <property type="entry name" value="Aldehyde oxidase/xanthine dehydrogenase, molybdopterin binding domain"/>
    <property type="match status" value="4"/>
</dbReference>
<feature type="domain" description="Aldehyde oxidase/xanthine dehydrogenase a/b hammerhead" evidence="2">
    <location>
        <begin position="246"/>
        <end position="323"/>
    </location>
</feature>
<dbReference type="InterPro" id="IPR000674">
    <property type="entry name" value="Ald_Oxase/Xan_DH_a/b"/>
</dbReference>
<name>A0A940S530_9PROT</name>
<dbReference type="PIRSF" id="PIRSF036389">
    <property type="entry name" value="IOR_B"/>
    <property type="match status" value="1"/>
</dbReference>
<dbReference type="Pfam" id="PF20256">
    <property type="entry name" value="MoCoBD_2"/>
    <property type="match status" value="2"/>
</dbReference>
<dbReference type="InterPro" id="IPR012368">
    <property type="entry name" value="OxRdtase_Mopterin-bd_su_IorB"/>
</dbReference>
<sequence>MPLRHPGERGGAAAAEPGPGRGGGAGGAGAASLPLRRAEPDHPRRAARRPVGIGGGGGGVNLAYTFAMGTTGNAPDLPGSLRAEPRLSRWLRFSADRTVTLTPGKVEIGQGILTALAQIAAEELDVSPARLRVMPAVTGTSPDEGVTSGSLSVQESGAAIRQASAEARAIHLGLAAGRSGVPLDSIRVEDGTFLGPDGTEIGSYWAQAEDALLEVEARGDVAPKPAASRRIAGQPLPRLDLPDKVFGAPRYLHDLRLPGMLHARTVRPPARAARLLGLRDGPLPGDAAPVRDGSFLAVVAGEEWAAEAAAARVAARAEWAVRESLPEESALAGWLAATPAQASEVARRDDPAPPPAQAVHARFQRPFVAHASIGTSCAVARWAGGALEVWTHSQGVYNLRADLALVLGLPPDSITVRHMEGAGCYGHNGADDVALDAALVARASPGRPVRALWSREEELGWGPLSPAAFAEIEAAVDADGMLCRWRTVLRGNGHSSRPGRAKQPTLLAAPYLDPPQPWPVAIDAPIAAGGGGQRNAVPGYAVPSLEVTMHRLLEMPLRSSALRGLGALLNVWAIESTIDELAQRSGQDPVAFRLRHLEDDPRAAAVLREAAAMCGWPRASAGEGLGTGIAVARYKGTGAWCAVAAEVEAAEVVRCRRLWIAADVGEAINPDGVANQLEGGAVQAVSIALKEAVRFDRANVTSTRWEDYPILRFSEVPAVEVRLIGPPDARPLGAGEPSLGPTIAAVAGGIHAALGIRPRAMPFTPDNLASAMEQ</sequence>
<dbReference type="PANTHER" id="PTHR47495">
    <property type="entry name" value="ALDEHYDE DEHYDROGENASE"/>
    <property type="match status" value="1"/>
</dbReference>
<feature type="compositionally biased region" description="Gly residues" evidence="1">
    <location>
        <begin position="19"/>
        <end position="29"/>
    </location>
</feature>
<evidence type="ECO:0000259" key="2">
    <source>
        <dbReference type="SMART" id="SM01008"/>
    </source>
</evidence>
<dbReference type="Gene3D" id="3.90.1170.50">
    <property type="entry name" value="Aldehyde oxidase/xanthine dehydrogenase, a/b hammerhead"/>
    <property type="match status" value="1"/>
</dbReference>
<dbReference type="Pfam" id="PF02738">
    <property type="entry name" value="MoCoBD_1"/>
    <property type="match status" value="1"/>
</dbReference>
<gene>
    <name evidence="3" type="ORF">J5Y10_14340</name>
</gene>
<proteinExistence type="predicted"/>
<dbReference type="PANTHER" id="PTHR47495:SF1">
    <property type="entry name" value="BLL3820 PROTEIN"/>
    <property type="match status" value="1"/>
</dbReference>
<protein>
    <submittedName>
        <fullName evidence="3">Xanthine dehydrogenase family protein molybdopterin-binding subunit</fullName>
    </submittedName>
</protein>
<reference evidence="3" key="1">
    <citation type="submission" date="2021-03" db="EMBL/GenBank/DDBJ databases">
        <authorList>
            <person name="So Y."/>
        </authorList>
    </citation>
    <scope>NUCLEOTIDE SEQUENCE</scope>
    <source>
        <strain evidence="3">SG15</strain>
    </source>
</reference>
<feature type="region of interest" description="Disordered" evidence="1">
    <location>
        <begin position="1"/>
        <end position="54"/>
    </location>
</feature>
<dbReference type="EMBL" id="JAGIZA010000008">
    <property type="protein sequence ID" value="MBP0493961.1"/>
    <property type="molecule type" value="Genomic_DNA"/>
</dbReference>
<accession>A0A940S530</accession>
<evidence type="ECO:0000313" key="3">
    <source>
        <dbReference type="EMBL" id="MBP0493961.1"/>
    </source>
</evidence>
<dbReference type="SMART" id="SM01008">
    <property type="entry name" value="Ald_Xan_dh_C"/>
    <property type="match status" value="1"/>
</dbReference>
<evidence type="ECO:0000313" key="4">
    <source>
        <dbReference type="Proteomes" id="UP000677537"/>
    </source>
</evidence>
<dbReference type="InterPro" id="IPR046867">
    <property type="entry name" value="AldOxase/xan_DH_MoCoBD2"/>
</dbReference>
<keyword evidence="4" id="KW-1185">Reference proteome</keyword>
<dbReference type="Proteomes" id="UP000677537">
    <property type="component" value="Unassembled WGS sequence"/>
</dbReference>
<dbReference type="InterPro" id="IPR008274">
    <property type="entry name" value="AldOxase/xan_DH_MoCoBD1"/>
</dbReference>
<dbReference type="InterPro" id="IPR052516">
    <property type="entry name" value="N-heterocyclic_Hydroxylase"/>
</dbReference>
<dbReference type="GO" id="GO:0016491">
    <property type="term" value="F:oxidoreductase activity"/>
    <property type="evidence" value="ECO:0007669"/>
    <property type="project" value="InterPro"/>
</dbReference>
<organism evidence="3 4">
    <name type="scientific">Roseomonas indoligenes</name>
    <dbReference type="NCBI Taxonomy" id="2820811"/>
    <lineage>
        <taxon>Bacteria</taxon>
        <taxon>Pseudomonadati</taxon>
        <taxon>Pseudomonadota</taxon>
        <taxon>Alphaproteobacteria</taxon>
        <taxon>Acetobacterales</taxon>
        <taxon>Roseomonadaceae</taxon>
        <taxon>Roseomonas</taxon>
    </lineage>
</organism>